<dbReference type="Pfam" id="PF06737">
    <property type="entry name" value="Transglycosylas"/>
    <property type="match status" value="1"/>
</dbReference>
<protein>
    <recommendedName>
        <fullName evidence="4">Resuscitation-promoting factor core lysozyme-like domain-containing protein</fullName>
    </recommendedName>
</protein>
<evidence type="ECO:0000313" key="6">
    <source>
        <dbReference type="Proteomes" id="UP000252015"/>
    </source>
</evidence>
<keyword evidence="6" id="KW-1185">Reference proteome</keyword>
<dbReference type="GO" id="GO:0009372">
    <property type="term" value="P:quorum sensing"/>
    <property type="evidence" value="ECO:0007669"/>
    <property type="project" value="UniProtKB-ARBA"/>
</dbReference>
<dbReference type="STRING" id="29313.BHQ16_03640"/>
<name>A0A1E3TKW4_MYCSH</name>
<sequence length="123" mass="12796">MKNIAAVITALSAVAAIPTIATAEPVNWDAIAQCESGGNWAADTGNGFYGGLQISAPTWRAHGGDGFAKFPDDASRLEQIQVGKRIMAAQGPDAWPKCSSRSNSTVSPVGSLTQMLTFLDSLT</sequence>
<evidence type="ECO:0000256" key="2">
    <source>
        <dbReference type="ARBA" id="ARBA00022801"/>
    </source>
</evidence>
<gene>
    <name evidence="5" type="ORF">MSP7336_02896</name>
</gene>
<comment type="similarity">
    <text evidence="1">Belongs to the transglycosylase family. Rpf subfamily.</text>
</comment>
<dbReference type="CDD" id="cd13925">
    <property type="entry name" value="RPF"/>
    <property type="match status" value="1"/>
</dbReference>
<dbReference type="GO" id="GO:0016787">
    <property type="term" value="F:hydrolase activity"/>
    <property type="evidence" value="ECO:0007669"/>
    <property type="project" value="UniProtKB-KW"/>
</dbReference>
<dbReference type="Proteomes" id="UP000252015">
    <property type="component" value="Unassembled WGS sequence"/>
</dbReference>
<feature type="signal peptide" evidence="3">
    <location>
        <begin position="1"/>
        <end position="23"/>
    </location>
</feature>
<dbReference type="GO" id="GO:0005576">
    <property type="term" value="C:extracellular region"/>
    <property type="evidence" value="ECO:0007669"/>
    <property type="project" value="UniProtKB-ARBA"/>
</dbReference>
<evidence type="ECO:0000256" key="3">
    <source>
        <dbReference type="SAM" id="SignalP"/>
    </source>
</evidence>
<evidence type="ECO:0000313" key="5">
    <source>
        <dbReference type="EMBL" id="SRX94637.1"/>
    </source>
</evidence>
<evidence type="ECO:0000256" key="1">
    <source>
        <dbReference type="ARBA" id="ARBA00010830"/>
    </source>
</evidence>
<dbReference type="SUPFAM" id="SSF53955">
    <property type="entry name" value="Lysozyme-like"/>
    <property type="match status" value="1"/>
</dbReference>
<dbReference type="EMBL" id="UEGW01000001">
    <property type="protein sequence ID" value="SRX94637.1"/>
    <property type="molecule type" value="Genomic_DNA"/>
</dbReference>
<dbReference type="GO" id="GO:0010629">
    <property type="term" value="P:negative regulation of gene expression"/>
    <property type="evidence" value="ECO:0007669"/>
    <property type="project" value="UniProtKB-ARBA"/>
</dbReference>
<proteinExistence type="inferred from homology"/>
<keyword evidence="2" id="KW-0378">Hydrolase</keyword>
<organism evidence="5 6">
    <name type="scientific">Mycobacterium shimoidei</name>
    <dbReference type="NCBI Taxonomy" id="29313"/>
    <lineage>
        <taxon>Bacteria</taxon>
        <taxon>Bacillati</taxon>
        <taxon>Actinomycetota</taxon>
        <taxon>Actinomycetes</taxon>
        <taxon>Mycobacteriales</taxon>
        <taxon>Mycobacteriaceae</taxon>
        <taxon>Mycobacterium</taxon>
    </lineage>
</organism>
<accession>A0A1E3TKW4</accession>
<dbReference type="AlphaFoldDB" id="A0A1E3TKW4"/>
<dbReference type="InterPro" id="IPR010618">
    <property type="entry name" value="RPF"/>
</dbReference>
<dbReference type="Gene3D" id="1.10.530.10">
    <property type="match status" value="1"/>
</dbReference>
<feature type="chain" id="PRO_5014268477" description="Resuscitation-promoting factor core lysozyme-like domain-containing protein" evidence="3">
    <location>
        <begin position="24"/>
        <end position="123"/>
    </location>
</feature>
<dbReference type="OrthoDB" id="1404170at2"/>
<dbReference type="InterPro" id="IPR023346">
    <property type="entry name" value="Lysozyme-like_dom_sf"/>
</dbReference>
<keyword evidence="3" id="KW-0732">Signal</keyword>
<reference evidence="5 6" key="1">
    <citation type="submission" date="2018-05" db="EMBL/GenBank/DDBJ databases">
        <authorList>
            <consortium name="IHU Genomes"/>
        </authorList>
    </citation>
    <scope>NUCLEOTIDE SEQUENCE [LARGE SCALE GENOMIC DNA]</scope>
    <source>
        <strain evidence="5 6">P7336</strain>
    </source>
</reference>
<dbReference type="GO" id="GO:0042127">
    <property type="term" value="P:regulation of cell population proliferation"/>
    <property type="evidence" value="ECO:0007669"/>
    <property type="project" value="UniProtKB-ARBA"/>
</dbReference>
<evidence type="ECO:0000259" key="4">
    <source>
        <dbReference type="Pfam" id="PF06737"/>
    </source>
</evidence>
<dbReference type="RefSeq" id="WP_069394615.1">
    <property type="nucleotide sequence ID" value="NZ_JACKUN010000028.1"/>
</dbReference>
<feature type="domain" description="Resuscitation-promoting factor core lysozyme-like" evidence="4">
    <location>
        <begin position="24"/>
        <end position="98"/>
    </location>
</feature>